<evidence type="ECO:0000313" key="1">
    <source>
        <dbReference type="EMBL" id="SFF32479.1"/>
    </source>
</evidence>
<keyword evidence="2" id="KW-1185">Reference proteome</keyword>
<protein>
    <submittedName>
        <fullName evidence="1">Uncharacterized protein</fullName>
    </submittedName>
</protein>
<name>A0A1I2HRG3_9BACL</name>
<accession>A0A1I2HRG3</accession>
<sequence>MLFKEVKLMSSVMDRRTMMGIFELWEKLSNEPEDNYVEIQVGVLKSMMEVIKDYQTITQVSLETDPLHTAAATIDLLVNKRVDQIYRPQITRSYSVGEGSHISIIEKSGSDESIAQSIGRVSRGGIDSKVQIAYTVNPLSQHTFYKTAQLAEVFNVSVTAINKWIKEGRFLDYKRPQAGIHARIPADGRFLKSDGSIVYLQQLVKQYNGKKRTFADDEERLELMEQIHQLQQKYGKLSCEDTFSDRPLTPAEESDKSWWTFYERKLEELNDG</sequence>
<evidence type="ECO:0000313" key="2">
    <source>
        <dbReference type="Proteomes" id="UP000183410"/>
    </source>
</evidence>
<gene>
    <name evidence="1" type="ORF">SAMN04487969_12620</name>
</gene>
<reference evidence="2" key="1">
    <citation type="submission" date="2016-10" db="EMBL/GenBank/DDBJ databases">
        <authorList>
            <person name="Varghese N."/>
            <person name="Submissions S."/>
        </authorList>
    </citation>
    <scope>NUCLEOTIDE SEQUENCE [LARGE SCALE GENOMIC DNA]</scope>
    <source>
        <strain evidence="2">CGMCC 1.10223</strain>
    </source>
</reference>
<dbReference type="RefSeq" id="WP_046233987.1">
    <property type="nucleotide sequence ID" value="NZ_FONN01000026.1"/>
</dbReference>
<dbReference type="AlphaFoldDB" id="A0A1I2HRG3"/>
<dbReference type="OrthoDB" id="2643720at2"/>
<dbReference type="Proteomes" id="UP000183410">
    <property type="component" value="Unassembled WGS sequence"/>
</dbReference>
<dbReference type="EMBL" id="FONN01000026">
    <property type="protein sequence ID" value="SFF32479.1"/>
    <property type="molecule type" value="Genomic_DNA"/>
</dbReference>
<organism evidence="1 2">
    <name type="scientific">Paenibacillus algorifonticola</name>
    <dbReference type="NCBI Taxonomy" id="684063"/>
    <lineage>
        <taxon>Bacteria</taxon>
        <taxon>Bacillati</taxon>
        <taxon>Bacillota</taxon>
        <taxon>Bacilli</taxon>
        <taxon>Bacillales</taxon>
        <taxon>Paenibacillaceae</taxon>
        <taxon>Paenibacillus</taxon>
    </lineage>
</organism>
<proteinExistence type="predicted"/>